<feature type="region of interest" description="Disordered" evidence="1">
    <location>
        <begin position="1"/>
        <end position="34"/>
    </location>
</feature>
<evidence type="ECO:0000313" key="2">
    <source>
        <dbReference type="EMBL" id="MEK7949916.1"/>
    </source>
</evidence>
<comment type="caution">
    <text evidence="2">The sequence shown here is derived from an EMBL/GenBank/DDBJ whole genome shotgun (WGS) entry which is preliminary data.</text>
</comment>
<organism evidence="2 3">
    <name type="scientific">Luteolibacter soli</name>
    <dbReference type="NCBI Taxonomy" id="3135280"/>
    <lineage>
        <taxon>Bacteria</taxon>
        <taxon>Pseudomonadati</taxon>
        <taxon>Verrucomicrobiota</taxon>
        <taxon>Verrucomicrobiia</taxon>
        <taxon>Verrucomicrobiales</taxon>
        <taxon>Verrucomicrobiaceae</taxon>
        <taxon>Luteolibacter</taxon>
    </lineage>
</organism>
<reference evidence="2 3" key="1">
    <citation type="submission" date="2024-04" db="EMBL/GenBank/DDBJ databases">
        <title>Luteolibacter sp. isolated from soil.</title>
        <authorList>
            <person name="An J."/>
        </authorList>
    </citation>
    <scope>NUCLEOTIDE SEQUENCE [LARGE SCALE GENOMIC DNA]</scope>
    <source>
        <strain evidence="2 3">Y139</strain>
    </source>
</reference>
<evidence type="ECO:0000313" key="3">
    <source>
        <dbReference type="Proteomes" id="UP001371305"/>
    </source>
</evidence>
<feature type="region of interest" description="Disordered" evidence="1">
    <location>
        <begin position="46"/>
        <end position="70"/>
    </location>
</feature>
<feature type="compositionally biased region" description="Basic and acidic residues" evidence="1">
    <location>
        <begin position="21"/>
        <end position="34"/>
    </location>
</feature>
<name>A0ABU9AQC6_9BACT</name>
<gene>
    <name evidence="2" type="ORF">WKV53_05400</name>
</gene>
<protein>
    <submittedName>
        <fullName evidence="2">Uncharacterized protein</fullName>
    </submittedName>
</protein>
<evidence type="ECO:0000256" key="1">
    <source>
        <dbReference type="SAM" id="MobiDB-lite"/>
    </source>
</evidence>
<accession>A0ABU9AQC6</accession>
<sequence length="187" mass="21399">MSALGPHLAVGVEPPVPPAQEKTEKPAYDRRAYDERNEALRRLLAESKELSRRVMEDQKRGRTGNTKEAMTRLVELQREIQRLEDAQIEENRKFQAAESDKSAVPQDADSELLADPSNLYFEGWLLSRDAEKLKTEGKVTDSRQKLERALKLFEQVASNNPDWKPEMVKGRLKQTKEVLSSLPQKDN</sequence>
<feature type="compositionally biased region" description="Basic and acidic residues" evidence="1">
    <location>
        <begin position="46"/>
        <end position="60"/>
    </location>
</feature>
<proteinExistence type="predicted"/>
<dbReference type="Proteomes" id="UP001371305">
    <property type="component" value="Unassembled WGS sequence"/>
</dbReference>
<dbReference type="EMBL" id="JBBUKT010000002">
    <property type="protein sequence ID" value="MEK7949916.1"/>
    <property type="molecule type" value="Genomic_DNA"/>
</dbReference>
<keyword evidence="3" id="KW-1185">Reference proteome</keyword>